<accession>A0A250X1F7</accession>
<keyword evidence="3" id="KW-0378">Hydrolase</keyword>
<dbReference type="SUPFAM" id="SSF53182">
    <property type="entry name" value="Pyrrolidone carboxyl peptidase (pyroglutamate aminopeptidase)"/>
    <property type="match status" value="1"/>
</dbReference>
<dbReference type="PANTHER" id="PTHR23402">
    <property type="entry name" value="PROTEASE FAMILY C15 PYROGLUTAMYL-PEPTIDASE I-RELATED"/>
    <property type="match status" value="1"/>
</dbReference>
<dbReference type="Pfam" id="PF01470">
    <property type="entry name" value="Peptidase_C15"/>
    <property type="match status" value="1"/>
</dbReference>
<comment type="similarity">
    <text evidence="1">Belongs to the peptidase C15 family.</text>
</comment>
<evidence type="ECO:0000256" key="3">
    <source>
        <dbReference type="ARBA" id="ARBA00022801"/>
    </source>
</evidence>
<evidence type="ECO:0000256" key="1">
    <source>
        <dbReference type="ARBA" id="ARBA00006641"/>
    </source>
</evidence>
<dbReference type="InterPro" id="IPR016125">
    <property type="entry name" value="Peptidase_C15-like"/>
</dbReference>
<reference evidence="5 6" key="1">
    <citation type="submission" date="2017-08" db="EMBL/GenBank/DDBJ databases">
        <title>Acidophilic green algal genome provides insights into adaptation to an acidic environment.</title>
        <authorList>
            <person name="Hirooka S."/>
            <person name="Hirose Y."/>
            <person name="Kanesaki Y."/>
            <person name="Higuchi S."/>
            <person name="Fujiwara T."/>
            <person name="Onuma R."/>
            <person name="Era A."/>
            <person name="Ohbayashi R."/>
            <person name="Uzuka A."/>
            <person name="Nozaki H."/>
            <person name="Yoshikawa H."/>
            <person name="Miyagishima S.Y."/>
        </authorList>
    </citation>
    <scope>NUCLEOTIDE SEQUENCE [LARGE SCALE GENOMIC DNA]</scope>
    <source>
        <strain evidence="5 6">NIES-2499</strain>
    </source>
</reference>
<dbReference type="PANTHER" id="PTHR23402:SF1">
    <property type="entry name" value="PYROGLUTAMYL-PEPTIDASE I"/>
    <property type="match status" value="1"/>
</dbReference>
<evidence type="ECO:0000313" key="6">
    <source>
        <dbReference type="Proteomes" id="UP000232323"/>
    </source>
</evidence>
<organism evidence="5 6">
    <name type="scientific">Chlamydomonas eustigma</name>
    <dbReference type="NCBI Taxonomy" id="1157962"/>
    <lineage>
        <taxon>Eukaryota</taxon>
        <taxon>Viridiplantae</taxon>
        <taxon>Chlorophyta</taxon>
        <taxon>core chlorophytes</taxon>
        <taxon>Chlorophyceae</taxon>
        <taxon>CS clade</taxon>
        <taxon>Chlamydomonadales</taxon>
        <taxon>Chlamydomonadaceae</taxon>
        <taxon>Chlamydomonas</taxon>
    </lineage>
</organism>
<gene>
    <name evidence="5" type="ORF">CEUSTIGMA_g4169.t1</name>
</gene>
<dbReference type="GO" id="GO:0006508">
    <property type="term" value="P:proteolysis"/>
    <property type="evidence" value="ECO:0007669"/>
    <property type="project" value="UniProtKB-KW"/>
</dbReference>
<dbReference type="EMBL" id="BEGY01000019">
    <property type="protein sequence ID" value="GAX76722.1"/>
    <property type="molecule type" value="Genomic_DNA"/>
</dbReference>
<dbReference type="OrthoDB" id="407146at2759"/>
<dbReference type="AlphaFoldDB" id="A0A250X1F7"/>
<evidence type="ECO:0000256" key="4">
    <source>
        <dbReference type="ARBA" id="ARBA00022807"/>
    </source>
</evidence>
<keyword evidence="6" id="KW-1185">Reference proteome</keyword>
<dbReference type="InterPro" id="IPR036440">
    <property type="entry name" value="Peptidase_C15-like_sf"/>
</dbReference>
<sequence length="214" mass="23630">MRKPYMIITGFGPFNGMIDNPTTHLLNWMSSMKAPLTQNYLILGTSTLTVSAQDVQEWLSTTLPGLLQGISEDGDDPLLLVHFGVGAPSQRCFKLECNAYNTANFRVQDERGWAPQNERIDKSLPLNASIGTNMPLQDVLKDLRQQGFDVELSVDPGRFVCNYLYWSSLSASLARRASSCVFIHVPTAEACSEEQLQKFAMCALESIAATCSAK</sequence>
<keyword evidence="4" id="KW-0788">Thiol protease</keyword>
<dbReference type="GO" id="GO:0008234">
    <property type="term" value="F:cysteine-type peptidase activity"/>
    <property type="evidence" value="ECO:0007669"/>
    <property type="project" value="UniProtKB-KW"/>
</dbReference>
<dbReference type="Proteomes" id="UP000232323">
    <property type="component" value="Unassembled WGS sequence"/>
</dbReference>
<evidence type="ECO:0000313" key="5">
    <source>
        <dbReference type="EMBL" id="GAX76722.1"/>
    </source>
</evidence>
<name>A0A250X1F7_9CHLO</name>
<dbReference type="Gene3D" id="3.40.630.20">
    <property type="entry name" value="Peptidase C15, pyroglutamyl peptidase I-like"/>
    <property type="match status" value="1"/>
</dbReference>
<proteinExistence type="inferred from homology"/>
<comment type="caution">
    <text evidence="5">The sequence shown here is derived from an EMBL/GenBank/DDBJ whole genome shotgun (WGS) entry which is preliminary data.</text>
</comment>
<evidence type="ECO:0000256" key="2">
    <source>
        <dbReference type="ARBA" id="ARBA00022670"/>
    </source>
</evidence>
<protein>
    <recommendedName>
        <fullName evidence="7">Pyroglutamyl-peptidase I</fullName>
    </recommendedName>
</protein>
<evidence type="ECO:0008006" key="7">
    <source>
        <dbReference type="Google" id="ProtNLM"/>
    </source>
</evidence>
<keyword evidence="2" id="KW-0645">Protease</keyword>